<comment type="caution">
    <text evidence="8">The sequence shown here is derived from an EMBL/GenBank/DDBJ whole genome shotgun (WGS) entry which is preliminary data.</text>
</comment>
<dbReference type="OrthoDB" id="9783171at2"/>
<accession>M7N432</accession>
<feature type="domain" description="Fe2OG dioxygenase" evidence="7">
    <location>
        <begin position="98"/>
        <end position="214"/>
    </location>
</feature>
<protein>
    <submittedName>
        <fullName evidence="8">Putative proline hydroxylase</fullName>
    </submittedName>
</protein>
<dbReference type="EMBL" id="AODQ01000026">
    <property type="protein sequence ID" value="EMR03428.1"/>
    <property type="molecule type" value="Genomic_DNA"/>
</dbReference>
<evidence type="ECO:0000256" key="6">
    <source>
        <dbReference type="ARBA" id="ARBA00023004"/>
    </source>
</evidence>
<dbReference type="STRING" id="1279009.ADICEAN_01450"/>
<keyword evidence="5" id="KW-0560">Oxidoreductase</keyword>
<gene>
    <name evidence="8" type="ORF">ADICEAN_01450</name>
</gene>
<evidence type="ECO:0000256" key="3">
    <source>
        <dbReference type="ARBA" id="ARBA00022896"/>
    </source>
</evidence>
<dbReference type="GO" id="GO:0071456">
    <property type="term" value="P:cellular response to hypoxia"/>
    <property type="evidence" value="ECO:0007669"/>
    <property type="project" value="TreeGrafter"/>
</dbReference>
<dbReference type="eggNOG" id="COG3751">
    <property type="taxonomic scope" value="Bacteria"/>
</dbReference>
<dbReference type="PANTHER" id="PTHR12907:SF26">
    <property type="entry name" value="HIF PROLYL HYDROXYLASE, ISOFORM C"/>
    <property type="match status" value="1"/>
</dbReference>
<dbReference type="Proteomes" id="UP000011910">
    <property type="component" value="Unassembled WGS sequence"/>
</dbReference>
<keyword evidence="6" id="KW-0408">Iron</keyword>
<dbReference type="GO" id="GO:0031418">
    <property type="term" value="F:L-ascorbic acid binding"/>
    <property type="evidence" value="ECO:0007669"/>
    <property type="project" value="UniProtKB-KW"/>
</dbReference>
<evidence type="ECO:0000313" key="8">
    <source>
        <dbReference type="EMBL" id="EMR03428.1"/>
    </source>
</evidence>
<dbReference type="PANTHER" id="PTHR12907">
    <property type="entry name" value="EGL NINE HOMOLOG-RELATED"/>
    <property type="match status" value="1"/>
</dbReference>
<evidence type="ECO:0000256" key="1">
    <source>
        <dbReference type="ARBA" id="ARBA00001961"/>
    </source>
</evidence>
<keyword evidence="2" id="KW-0479">Metal-binding</keyword>
<dbReference type="SUPFAM" id="SSF51197">
    <property type="entry name" value="Clavaminate synthase-like"/>
    <property type="match status" value="1"/>
</dbReference>
<dbReference type="PROSITE" id="PS51471">
    <property type="entry name" value="FE2OG_OXY"/>
    <property type="match status" value="1"/>
</dbReference>
<keyword evidence="9" id="KW-1185">Reference proteome</keyword>
<organism evidence="8 9">
    <name type="scientific">Cesiribacter andamanensis AMV16</name>
    <dbReference type="NCBI Taxonomy" id="1279009"/>
    <lineage>
        <taxon>Bacteria</taxon>
        <taxon>Pseudomonadati</taxon>
        <taxon>Bacteroidota</taxon>
        <taxon>Cytophagia</taxon>
        <taxon>Cytophagales</taxon>
        <taxon>Cesiribacteraceae</taxon>
        <taxon>Cesiribacter</taxon>
    </lineage>
</organism>
<reference evidence="8 9" key="1">
    <citation type="journal article" date="2013" name="Genome Announc.">
        <title>Draft Genome Sequence of Cesiribacter andamanensis Strain AMV16T, Isolated from a Soil Sample from a Mud Volcano in the Andaman Islands, India.</title>
        <authorList>
            <person name="Shivaji S."/>
            <person name="Ara S."/>
            <person name="Begum Z."/>
            <person name="Srinivas T.N."/>
            <person name="Singh A."/>
            <person name="Kumar Pinnaka A."/>
        </authorList>
    </citation>
    <scope>NUCLEOTIDE SEQUENCE [LARGE SCALE GENOMIC DNA]</scope>
    <source>
        <strain evidence="8 9">AMV16</strain>
    </source>
</reference>
<dbReference type="SMART" id="SM00702">
    <property type="entry name" value="P4Hc"/>
    <property type="match status" value="1"/>
</dbReference>
<sequence length="222" mass="25577">MDINTQYTTDPAALERAYDALADSLAEKGYALLDAFLSAEECGEIRAIIDRHEENGRLKKAGIGTGQDFQVDRSIRGDLIRWIEPEQVAPVTQAYLARLHQLMEFLNRTLYLSLKDSELHYTVYPPGKRYQRHLDQFRLNDHRRLSVICYLNEDWQPEHGGELRLYLPDGQGGETIKDVLPVAGRFICFRSDLLEHEVLPATRHRYSITGWLLDQLAELTHL</sequence>
<keyword evidence="4" id="KW-0223">Dioxygenase</keyword>
<evidence type="ECO:0000313" key="9">
    <source>
        <dbReference type="Proteomes" id="UP000011910"/>
    </source>
</evidence>
<dbReference type="Pfam" id="PF13640">
    <property type="entry name" value="2OG-FeII_Oxy_3"/>
    <property type="match status" value="1"/>
</dbReference>
<name>M7N432_9BACT</name>
<dbReference type="InterPro" id="IPR044862">
    <property type="entry name" value="Pro_4_hyd_alph_FE2OG_OXY"/>
</dbReference>
<proteinExistence type="predicted"/>
<dbReference type="InterPro" id="IPR006620">
    <property type="entry name" value="Pro_4_hyd_alph"/>
</dbReference>
<dbReference type="AlphaFoldDB" id="M7N432"/>
<evidence type="ECO:0000256" key="2">
    <source>
        <dbReference type="ARBA" id="ARBA00022723"/>
    </source>
</evidence>
<evidence type="ECO:0000256" key="5">
    <source>
        <dbReference type="ARBA" id="ARBA00023002"/>
    </source>
</evidence>
<dbReference type="InterPro" id="IPR005123">
    <property type="entry name" value="Oxoglu/Fe-dep_dioxygenase_dom"/>
</dbReference>
<dbReference type="Gene3D" id="2.60.120.620">
    <property type="entry name" value="q2cbj1_9rhob like domain"/>
    <property type="match status" value="1"/>
</dbReference>
<dbReference type="InterPro" id="IPR051559">
    <property type="entry name" value="HIF_prolyl_hydroxylases"/>
</dbReference>
<evidence type="ECO:0000259" key="7">
    <source>
        <dbReference type="PROSITE" id="PS51471"/>
    </source>
</evidence>
<evidence type="ECO:0000256" key="4">
    <source>
        <dbReference type="ARBA" id="ARBA00022964"/>
    </source>
</evidence>
<dbReference type="GO" id="GO:0031543">
    <property type="term" value="F:peptidyl-proline dioxygenase activity"/>
    <property type="evidence" value="ECO:0007669"/>
    <property type="project" value="TreeGrafter"/>
</dbReference>
<dbReference type="GO" id="GO:0008198">
    <property type="term" value="F:ferrous iron binding"/>
    <property type="evidence" value="ECO:0007669"/>
    <property type="project" value="TreeGrafter"/>
</dbReference>
<comment type="cofactor">
    <cofactor evidence="1">
        <name>L-ascorbate</name>
        <dbReference type="ChEBI" id="CHEBI:38290"/>
    </cofactor>
</comment>
<dbReference type="RefSeq" id="WP_009194850.1">
    <property type="nucleotide sequence ID" value="NZ_AODQ01000026.1"/>
</dbReference>
<keyword evidence="3" id="KW-0847">Vitamin C</keyword>